<dbReference type="CDD" id="cd03010">
    <property type="entry name" value="TlpA_like_DsbE"/>
    <property type="match status" value="1"/>
</dbReference>
<evidence type="ECO:0000256" key="4">
    <source>
        <dbReference type="ARBA" id="ARBA00023157"/>
    </source>
</evidence>
<proteinExistence type="inferred from homology"/>
<keyword evidence="4" id="KW-1015">Disulfide bond</keyword>
<evidence type="ECO:0000313" key="8">
    <source>
        <dbReference type="Proteomes" id="UP001595886"/>
    </source>
</evidence>
<evidence type="ECO:0000256" key="1">
    <source>
        <dbReference type="ARBA" id="ARBA00004383"/>
    </source>
</evidence>
<dbReference type="Gene3D" id="3.40.30.10">
    <property type="entry name" value="Glutaredoxin"/>
    <property type="match status" value="1"/>
</dbReference>
<gene>
    <name evidence="7" type="ORF">ACFO6Q_15030</name>
</gene>
<dbReference type="PROSITE" id="PS51352">
    <property type="entry name" value="THIOREDOXIN_2"/>
    <property type="match status" value="1"/>
</dbReference>
<dbReference type="NCBIfam" id="TIGR00385">
    <property type="entry name" value="dsbE"/>
    <property type="match status" value="1"/>
</dbReference>
<evidence type="ECO:0000256" key="2">
    <source>
        <dbReference type="ARBA" id="ARBA00007758"/>
    </source>
</evidence>
<comment type="caution">
    <text evidence="7">The sequence shown here is derived from an EMBL/GenBank/DDBJ whole genome shotgun (WGS) entry which is preliminary data.</text>
</comment>
<keyword evidence="5" id="KW-0676">Redox-active center</keyword>
<evidence type="ECO:0000259" key="6">
    <source>
        <dbReference type="PROSITE" id="PS51352"/>
    </source>
</evidence>
<organism evidence="7 8">
    <name type="scientific">Dokdonella ginsengisoli</name>
    <dbReference type="NCBI Taxonomy" id="363846"/>
    <lineage>
        <taxon>Bacteria</taxon>
        <taxon>Pseudomonadati</taxon>
        <taxon>Pseudomonadota</taxon>
        <taxon>Gammaproteobacteria</taxon>
        <taxon>Lysobacterales</taxon>
        <taxon>Rhodanobacteraceae</taxon>
        <taxon>Dokdonella</taxon>
    </lineage>
</organism>
<dbReference type="EMBL" id="JBHSHD010000010">
    <property type="protein sequence ID" value="MFC4821646.1"/>
    <property type="molecule type" value="Genomic_DNA"/>
</dbReference>
<dbReference type="InterPro" id="IPR013740">
    <property type="entry name" value="Redoxin"/>
</dbReference>
<protein>
    <submittedName>
        <fullName evidence="7">DsbE family thiol:disulfide interchange protein</fullName>
    </submittedName>
</protein>
<dbReference type="Proteomes" id="UP001595886">
    <property type="component" value="Unassembled WGS sequence"/>
</dbReference>
<feature type="domain" description="Thioredoxin" evidence="6">
    <location>
        <begin position="36"/>
        <end position="175"/>
    </location>
</feature>
<comment type="subcellular location">
    <subcellularLocation>
        <location evidence="1">Cell inner membrane</location>
        <topology evidence="1">Single-pass membrane protein</topology>
        <orientation evidence="1">Periplasmic side</orientation>
    </subcellularLocation>
</comment>
<comment type="similarity">
    <text evidence="2">Belongs to the thioredoxin family. DsbE subfamily.</text>
</comment>
<dbReference type="PANTHER" id="PTHR42852:SF6">
    <property type="entry name" value="THIOL:DISULFIDE INTERCHANGE PROTEIN DSBE"/>
    <property type="match status" value="1"/>
</dbReference>
<dbReference type="RefSeq" id="WP_380021921.1">
    <property type="nucleotide sequence ID" value="NZ_JBHSHD010000010.1"/>
</dbReference>
<keyword evidence="8" id="KW-1185">Reference proteome</keyword>
<name>A0ABV9QXY5_9GAMM</name>
<dbReference type="PANTHER" id="PTHR42852">
    <property type="entry name" value="THIOL:DISULFIDE INTERCHANGE PROTEIN DSBE"/>
    <property type="match status" value="1"/>
</dbReference>
<dbReference type="Pfam" id="PF08534">
    <property type="entry name" value="Redoxin"/>
    <property type="match status" value="1"/>
</dbReference>
<evidence type="ECO:0000313" key="7">
    <source>
        <dbReference type="EMBL" id="MFC4821646.1"/>
    </source>
</evidence>
<sequence>MNARLLPLAGFVLVLALLGFGVWWSQYKNPQEVPSPLIGKPAPAFSLPTLDDPERRITNQDLAGAPYLLNVFASWCFACREEHPILSGLGKQLGIRLVGFNYKDEPADAKRWLAQYGNPYDLIVADLPGDVAIDFGVTGAPESFLVDANGIVVYKYISPITPDVIATQLLPRIAKMKETTR</sequence>
<dbReference type="SUPFAM" id="SSF52833">
    <property type="entry name" value="Thioredoxin-like"/>
    <property type="match status" value="1"/>
</dbReference>
<accession>A0ABV9QXY5</accession>
<dbReference type="InterPro" id="IPR050553">
    <property type="entry name" value="Thioredoxin_ResA/DsbE_sf"/>
</dbReference>
<reference evidence="8" key="1">
    <citation type="journal article" date="2019" name="Int. J. Syst. Evol. Microbiol.">
        <title>The Global Catalogue of Microorganisms (GCM) 10K type strain sequencing project: providing services to taxonomists for standard genome sequencing and annotation.</title>
        <authorList>
            <consortium name="The Broad Institute Genomics Platform"/>
            <consortium name="The Broad Institute Genome Sequencing Center for Infectious Disease"/>
            <person name="Wu L."/>
            <person name="Ma J."/>
        </authorList>
    </citation>
    <scope>NUCLEOTIDE SEQUENCE [LARGE SCALE GENOMIC DNA]</scope>
    <source>
        <strain evidence="8">CCUG 30340</strain>
    </source>
</reference>
<evidence type="ECO:0000256" key="3">
    <source>
        <dbReference type="ARBA" id="ARBA00022748"/>
    </source>
</evidence>
<keyword evidence="3" id="KW-0201">Cytochrome c-type biogenesis</keyword>
<dbReference type="InterPro" id="IPR004799">
    <property type="entry name" value="Periplasmic_diS_OxRdtase_DsbE"/>
</dbReference>
<evidence type="ECO:0000256" key="5">
    <source>
        <dbReference type="ARBA" id="ARBA00023284"/>
    </source>
</evidence>
<dbReference type="InterPro" id="IPR036249">
    <property type="entry name" value="Thioredoxin-like_sf"/>
</dbReference>
<dbReference type="InterPro" id="IPR013766">
    <property type="entry name" value="Thioredoxin_domain"/>
</dbReference>